<dbReference type="PROSITE" id="PS50850">
    <property type="entry name" value="MFS"/>
    <property type="match status" value="1"/>
</dbReference>
<dbReference type="InterPro" id="IPR020846">
    <property type="entry name" value="MFS_dom"/>
</dbReference>
<dbReference type="GO" id="GO:0022857">
    <property type="term" value="F:transmembrane transporter activity"/>
    <property type="evidence" value="ECO:0007669"/>
    <property type="project" value="InterPro"/>
</dbReference>
<proteinExistence type="predicted"/>
<dbReference type="Pfam" id="PF07690">
    <property type="entry name" value="MFS_1"/>
    <property type="match status" value="2"/>
</dbReference>
<gene>
    <name evidence="3" type="ORF">FLSS-2_0007</name>
</gene>
<feature type="transmembrane region" description="Helical" evidence="1">
    <location>
        <begin position="193"/>
        <end position="212"/>
    </location>
</feature>
<feature type="transmembrane region" description="Helical" evidence="1">
    <location>
        <begin position="15"/>
        <end position="35"/>
    </location>
</feature>
<organism evidence="3">
    <name type="scientific">uncultured organism</name>
    <dbReference type="NCBI Taxonomy" id="155900"/>
    <lineage>
        <taxon>unclassified sequences</taxon>
        <taxon>environmental samples</taxon>
    </lineage>
</organism>
<dbReference type="PANTHER" id="PTHR23520:SF5">
    <property type="entry name" value="TRANSPORTER, PUTATIVE (AFU_ORTHOLOGUE AFUA_3G04000)-RELATED"/>
    <property type="match status" value="1"/>
</dbReference>
<feature type="transmembrane region" description="Helical" evidence="1">
    <location>
        <begin position="343"/>
        <end position="363"/>
    </location>
</feature>
<evidence type="ECO:0000313" key="3">
    <source>
        <dbReference type="EMBL" id="AGF92846.1"/>
    </source>
</evidence>
<accession>M1P0G1</accession>
<dbReference type="PANTHER" id="PTHR23520">
    <property type="entry name" value="TRANSPORTER, PUTATIVE (AFU_ORTHOLOGUE AFUA_3G04000)-RELATED"/>
    <property type="match status" value="1"/>
</dbReference>
<dbReference type="EMBL" id="JX684074">
    <property type="protein sequence ID" value="AGF92846.1"/>
    <property type="molecule type" value="Genomic_DNA"/>
</dbReference>
<evidence type="ECO:0000259" key="2">
    <source>
        <dbReference type="PROSITE" id="PS50850"/>
    </source>
</evidence>
<feature type="domain" description="Major facilitator superfamily (MFS) profile" evidence="2">
    <location>
        <begin position="189"/>
        <end position="375"/>
    </location>
</feature>
<dbReference type="AlphaFoldDB" id="M1P0G1"/>
<dbReference type="Gene3D" id="1.20.1250.20">
    <property type="entry name" value="MFS general substrate transporter like domains"/>
    <property type="match status" value="2"/>
</dbReference>
<evidence type="ECO:0000256" key="1">
    <source>
        <dbReference type="SAM" id="Phobius"/>
    </source>
</evidence>
<dbReference type="SUPFAM" id="SSF103473">
    <property type="entry name" value="MFS general substrate transporter"/>
    <property type="match status" value="1"/>
</dbReference>
<keyword evidence="1" id="KW-0472">Membrane</keyword>
<reference evidence="3" key="1">
    <citation type="journal article" date="2013" name="Syst. Appl. Microbiol.">
        <title>New insights into the archaeal diversity of a hypersaline microbial mat obtained by a metagenomic approach.</title>
        <authorList>
            <person name="Lopez-Lopez A."/>
            <person name="Richter M."/>
            <person name="Pena A."/>
            <person name="Tamames J."/>
            <person name="Rossello-Mora R."/>
        </authorList>
    </citation>
    <scope>NUCLEOTIDE SEQUENCE</scope>
</reference>
<feature type="transmembrane region" description="Helical" evidence="1">
    <location>
        <begin position="264"/>
        <end position="285"/>
    </location>
</feature>
<protein>
    <submittedName>
        <fullName evidence="3">Major facilitator superfamily MFS-1</fullName>
    </submittedName>
</protein>
<keyword evidence="1" id="KW-1133">Transmembrane helix</keyword>
<dbReference type="InterPro" id="IPR011701">
    <property type="entry name" value="MFS"/>
</dbReference>
<name>M1P0G1_9ZZZZ</name>
<feature type="transmembrane region" description="Helical" evidence="1">
    <location>
        <begin position="47"/>
        <end position="64"/>
    </location>
</feature>
<feature type="transmembrane region" description="Helical" evidence="1">
    <location>
        <begin position="114"/>
        <end position="136"/>
    </location>
</feature>
<sequence>MARNLYFLSLGFNEGFVGLVVGVGTFTGLLVALPGGHLGDRFGPRKTMIGATALGAAGIALQGIPYRVPIVLGAALNRVAWSVFFIVGPALLTEESGTEERTHLFSVFSSSRRLALIPGALLGGYMPGLLGGLLGLGGEGPVSYRLTIFLQALLLAAALIPLFLIDSSPNGEVSSTSRTYDLEFLRQPLARKILLPSLLVGTGAGMIFPFLNVIFEHYGASTELIGWIFTIQSLLTGLFVLFAPNISKKWGKAKGVALTRLASIPFLLIVGYAGHVPVMAGALMVRSSLMRLSSPLRNNLLMNIARPGERSKINGIRQVASRIGRTAAGPVAGWILSNVSYSLPFLLTSVLYAVGSGLFYLGLHPLELEQEEAEN</sequence>
<dbReference type="InterPro" id="IPR036259">
    <property type="entry name" value="MFS_trans_sf"/>
</dbReference>
<keyword evidence="1" id="KW-0812">Transmembrane</keyword>
<feature type="transmembrane region" description="Helical" evidence="1">
    <location>
        <begin position="224"/>
        <end position="243"/>
    </location>
</feature>
<feature type="transmembrane region" description="Helical" evidence="1">
    <location>
        <begin position="142"/>
        <end position="165"/>
    </location>
</feature>